<dbReference type="Proteomes" id="UP001501638">
    <property type="component" value="Unassembled WGS sequence"/>
</dbReference>
<evidence type="ECO:0000256" key="1">
    <source>
        <dbReference type="SAM" id="MobiDB-lite"/>
    </source>
</evidence>
<keyword evidence="3" id="KW-1185">Reference proteome</keyword>
<protein>
    <submittedName>
        <fullName evidence="2">Uncharacterized protein</fullName>
    </submittedName>
</protein>
<accession>A0ABN3KDX0</accession>
<feature type="region of interest" description="Disordered" evidence="1">
    <location>
        <begin position="1"/>
        <end position="64"/>
    </location>
</feature>
<reference evidence="2 3" key="1">
    <citation type="journal article" date="2019" name="Int. J. Syst. Evol. Microbiol.">
        <title>The Global Catalogue of Microorganisms (GCM) 10K type strain sequencing project: providing services to taxonomists for standard genome sequencing and annotation.</title>
        <authorList>
            <consortium name="The Broad Institute Genomics Platform"/>
            <consortium name="The Broad Institute Genome Sequencing Center for Infectious Disease"/>
            <person name="Wu L."/>
            <person name="Ma J."/>
        </authorList>
    </citation>
    <scope>NUCLEOTIDE SEQUENCE [LARGE SCALE GENOMIC DNA]</scope>
    <source>
        <strain evidence="2 3">JCM 6305</strain>
    </source>
</reference>
<dbReference type="RefSeq" id="WP_344326611.1">
    <property type="nucleotide sequence ID" value="NZ_BAAASZ010000031.1"/>
</dbReference>
<sequence>MDNPAAPEDSGHRDPVSALDFTDPLSLPPTDETDRGWGEGPAAGSDGGAAELARFLDEKPPHHF</sequence>
<organism evidence="2 3">
    <name type="scientific">Streptomyces macrosporus</name>
    <dbReference type="NCBI Taxonomy" id="44032"/>
    <lineage>
        <taxon>Bacteria</taxon>
        <taxon>Bacillati</taxon>
        <taxon>Actinomycetota</taxon>
        <taxon>Actinomycetes</taxon>
        <taxon>Kitasatosporales</taxon>
        <taxon>Streptomycetaceae</taxon>
        <taxon>Streptomyces</taxon>
    </lineage>
</organism>
<feature type="compositionally biased region" description="Basic and acidic residues" evidence="1">
    <location>
        <begin position="54"/>
        <end position="64"/>
    </location>
</feature>
<comment type="caution">
    <text evidence="2">The sequence shown here is derived from an EMBL/GenBank/DDBJ whole genome shotgun (WGS) entry which is preliminary data.</text>
</comment>
<dbReference type="EMBL" id="BAAASZ010000031">
    <property type="protein sequence ID" value="GAA2456807.1"/>
    <property type="molecule type" value="Genomic_DNA"/>
</dbReference>
<feature type="compositionally biased region" description="Gly residues" evidence="1">
    <location>
        <begin position="38"/>
        <end position="47"/>
    </location>
</feature>
<evidence type="ECO:0000313" key="2">
    <source>
        <dbReference type="EMBL" id="GAA2456807.1"/>
    </source>
</evidence>
<gene>
    <name evidence="2" type="ORF">GCM10010405_46040</name>
</gene>
<name>A0ABN3KDX0_9ACTN</name>
<evidence type="ECO:0000313" key="3">
    <source>
        <dbReference type="Proteomes" id="UP001501638"/>
    </source>
</evidence>
<proteinExistence type="predicted"/>